<evidence type="ECO:0000313" key="1">
    <source>
        <dbReference type="EMBL" id="SHH57779.1"/>
    </source>
</evidence>
<protein>
    <submittedName>
        <fullName evidence="1">Uncharacterized protein</fullName>
    </submittedName>
</protein>
<proteinExistence type="predicted"/>
<dbReference type="AlphaFoldDB" id="A0A1M5U484"/>
<evidence type="ECO:0000313" key="2">
    <source>
        <dbReference type="Proteomes" id="UP000184268"/>
    </source>
</evidence>
<dbReference type="STRING" id="299255.SAMN02745129_2402"/>
<gene>
    <name evidence="1" type="ORF">SAMN02745129_2402</name>
</gene>
<reference evidence="1 2" key="1">
    <citation type="submission" date="2016-11" db="EMBL/GenBank/DDBJ databases">
        <authorList>
            <person name="Jaros S."/>
            <person name="Januszkiewicz K."/>
            <person name="Wedrychowicz H."/>
        </authorList>
    </citation>
    <scope>NUCLEOTIDE SEQUENCE [LARGE SCALE GENOMIC DNA]</scope>
    <source>
        <strain evidence="1 2">DSM 16917</strain>
    </source>
</reference>
<keyword evidence="2" id="KW-1185">Reference proteome</keyword>
<dbReference type="RefSeq" id="WP_143165623.1">
    <property type="nucleotide sequence ID" value="NZ_FQXG01000003.1"/>
</dbReference>
<name>A0A1M5U484_9GAMM</name>
<organism evidence="1 2">
    <name type="scientific">Ferrimonas marina</name>
    <dbReference type="NCBI Taxonomy" id="299255"/>
    <lineage>
        <taxon>Bacteria</taxon>
        <taxon>Pseudomonadati</taxon>
        <taxon>Pseudomonadota</taxon>
        <taxon>Gammaproteobacteria</taxon>
        <taxon>Alteromonadales</taxon>
        <taxon>Ferrimonadaceae</taxon>
        <taxon>Ferrimonas</taxon>
    </lineage>
</organism>
<sequence length="94" mass="10412">MARKWYYSVSLSRPEQVVRHRLIGVALRRARHRGFVFEPEQGTVVQVAPCGPGGMVGYDLEKSPERCVLEGPVVQQALTTVRSVMASRQGVVCS</sequence>
<dbReference type="Proteomes" id="UP000184268">
    <property type="component" value="Unassembled WGS sequence"/>
</dbReference>
<accession>A0A1M5U484</accession>
<dbReference type="EMBL" id="FQXG01000003">
    <property type="protein sequence ID" value="SHH57779.1"/>
    <property type="molecule type" value="Genomic_DNA"/>
</dbReference>